<evidence type="ECO:0000256" key="2">
    <source>
        <dbReference type="ARBA" id="ARBA00009477"/>
    </source>
</evidence>
<dbReference type="Gene3D" id="2.40.30.170">
    <property type="match status" value="1"/>
</dbReference>
<dbReference type="Pfam" id="PF25944">
    <property type="entry name" value="Beta-barrel_RND"/>
    <property type="match status" value="1"/>
</dbReference>
<dbReference type="SUPFAM" id="SSF111369">
    <property type="entry name" value="HlyD-like secretion proteins"/>
    <property type="match status" value="1"/>
</dbReference>
<organism evidence="8 9">
    <name type="scientific">Chitinophaga polysaccharea</name>
    <dbReference type="NCBI Taxonomy" id="1293035"/>
    <lineage>
        <taxon>Bacteria</taxon>
        <taxon>Pseudomonadati</taxon>
        <taxon>Bacteroidota</taxon>
        <taxon>Chitinophagia</taxon>
        <taxon>Chitinophagales</taxon>
        <taxon>Chitinophagaceae</taxon>
        <taxon>Chitinophaga</taxon>
    </lineage>
</organism>
<name>A0A561PNJ0_9BACT</name>
<feature type="compositionally biased region" description="Low complexity" evidence="3">
    <location>
        <begin position="369"/>
        <end position="384"/>
    </location>
</feature>
<evidence type="ECO:0000313" key="9">
    <source>
        <dbReference type="Proteomes" id="UP000320811"/>
    </source>
</evidence>
<dbReference type="PANTHER" id="PTHR30158">
    <property type="entry name" value="ACRA/E-RELATED COMPONENT OF DRUG EFFLUX TRANSPORTER"/>
    <property type="match status" value="1"/>
</dbReference>
<dbReference type="OrthoDB" id="9801814at2"/>
<sequence>MYPVNYKRTFYVAGMMLCVACGNSKKQQQQAAMMGKMKPTVVAVEVTPASYTVAEKFPATLVAHDVVSLRPDVTGYLEAIRVPDGSSVTKGQSLYDIDRSRYSAAYGQVAASQEQAEADLAQKTRDYERYKSLLEHDAISKQTVDQANTAMLTAKANLTAAKAAVAKAGTDVSHAVVKAPVSGKIGIAQIKVGDIVNAGQTLINTIVNEHPMFADMDIPQARLPEFQRMQKGQGDHKFYIQFGDGTRYGEEGKIQAINNIVDPQTGTVRVRLVFQNSDGMLKSGMSIVAVMQYGTPDTQLAIPAKAIIQNLSETSVYTLSKDNVVTARDIIPGPVTDTMLLVTNGLNAGDRIVVEGLQRVKPGDTVNIAGPGTAPGAAPGAGKH</sequence>
<evidence type="ECO:0000259" key="4">
    <source>
        <dbReference type="Pfam" id="PF25876"/>
    </source>
</evidence>
<protein>
    <submittedName>
        <fullName evidence="8">Membrane fusion protein (Multidrug efflux system)</fullName>
    </submittedName>
</protein>
<dbReference type="GO" id="GO:0022857">
    <property type="term" value="F:transmembrane transporter activity"/>
    <property type="evidence" value="ECO:0007669"/>
    <property type="project" value="InterPro"/>
</dbReference>
<dbReference type="Proteomes" id="UP000320811">
    <property type="component" value="Unassembled WGS sequence"/>
</dbReference>
<dbReference type="Gene3D" id="1.10.287.470">
    <property type="entry name" value="Helix hairpin bin"/>
    <property type="match status" value="1"/>
</dbReference>
<dbReference type="InterPro" id="IPR058624">
    <property type="entry name" value="MdtA-like_HH"/>
</dbReference>
<dbReference type="Gene3D" id="2.40.50.100">
    <property type="match status" value="1"/>
</dbReference>
<dbReference type="GO" id="GO:0030313">
    <property type="term" value="C:cell envelope"/>
    <property type="evidence" value="ECO:0007669"/>
    <property type="project" value="UniProtKB-SubCell"/>
</dbReference>
<dbReference type="RefSeq" id="WP_145670866.1">
    <property type="nucleotide sequence ID" value="NZ_VIWO01000005.1"/>
</dbReference>
<dbReference type="InterPro" id="IPR058625">
    <property type="entry name" value="MdtA-like_BSH"/>
</dbReference>
<comment type="caution">
    <text evidence="8">The sequence shown here is derived from an EMBL/GenBank/DDBJ whole genome shotgun (WGS) entry which is preliminary data.</text>
</comment>
<dbReference type="GO" id="GO:0005886">
    <property type="term" value="C:plasma membrane"/>
    <property type="evidence" value="ECO:0007669"/>
    <property type="project" value="TreeGrafter"/>
</dbReference>
<dbReference type="InterPro" id="IPR006143">
    <property type="entry name" value="RND_pump_MFP"/>
</dbReference>
<evidence type="ECO:0000259" key="5">
    <source>
        <dbReference type="Pfam" id="PF25917"/>
    </source>
</evidence>
<comment type="subcellular location">
    <subcellularLocation>
        <location evidence="1">Cell envelope</location>
    </subcellularLocation>
</comment>
<dbReference type="NCBIfam" id="TIGR01730">
    <property type="entry name" value="RND_mfp"/>
    <property type="match status" value="1"/>
</dbReference>
<feature type="domain" description="Multidrug resistance protein MdtA-like alpha-helical hairpin" evidence="4">
    <location>
        <begin position="108"/>
        <end position="171"/>
    </location>
</feature>
<feature type="region of interest" description="Disordered" evidence="3">
    <location>
        <begin position="365"/>
        <end position="384"/>
    </location>
</feature>
<dbReference type="Gene3D" id="2.40.420.20">
    <property type="match status" value="1"/>
</dbReference>
<evidence type="ECO:0000313" key="8">
    <source>
        <dbReference type="EMBL" id="TWF39675.1"/>
    </source>
</evidence>
<evidence type="ECO:0000256" key="3">
    <source>
        <dbReference type="SAM" id="MobiDB-lite"/>
    </source>
</evidence>
<dbReference type="EMBL" id="VIWO01000005">
    <property type="protein sequence ID" value="TWF39675.1"/>
    <property type="molecule type" value="Genomic_DNA"/>
</dbReference>
<feature type="domain" description="Multidrug resistance protein MdtA-like barrel-sandwich hybrid" evidence="5">
    <location>
        <begin position="66"/>
        <end position="206"/>
    </location>
</feature>
<dbReference type="AlphaFoldDB" id="A0A561PNJ0"/>
<keyword evidence="9" id="KW-1185">Reference proteome</keyword>
<gene>
    <name evidence="8" type="ORF">FHW36_105114</name>
</gene>
<evidence type="ECO:0000259" key="6">
    <source>
        <dbReference type="Pfam" id="PF25944"/>
    </source>
</evidence>
<dbReference type="InterPro" id="IPR058626">
    <property type="entry name" value="MdtA-like_b-barrel"/>
</dbReference>
<feature type="domain" description="Multidrug resistance protein MdtA-like beta-barrel" evidence="6">
    <location>
        <begin position="211"/>
        <end position="294"/>
    </location>
</feature>
<feature type="domain" description="Multidrug resistance protein MdtA-like C-terminal permuted SH3" evidence="7">
    <location>
        <begin position="301"/>
        <end position="359"/>
    </location>
</feature>
<dbReference type="Pfam" id="PF25917">
    <property type="entry name" value="BSH_RND"/>
    <property type="match status" value="1"/>
</dbReference>
<accession>A0A561PNJ0</accession>
<reference evidence="8 9" key="1">
    <citation type="submission" date="2019-06" db="EMBL/GenBank/DDBJ databases">
        <title>Sorghum-associated microbial communities from plants grown in Nebraska, USA.</title>
        <authorList>
            <person name="Schachtman D."/>
        </authorList>
    </citation>
    <scope>NUCLEOTIDE SEQUENCE [LARGE SCALE GENOMIC DNA]</scope>
    <source>
        <strain evidence="8 9">1209</strain>
    </source>
</reference>
<evidence type="ECO:0000256" key="1">
    <source>
        <dbReference type="ARBA" id="ARBA00004196"/>
    </source>
</evidence>
<dbReference type="GO" id="GO:0046677">
    <property type="term" value="P:response to antibiotic"/>
    <property type="evidence" value="ECO:0007669"/>
    <property type="project" value="TreeGrafter"/>
</dbReference>
<comment type="similarity">
    <text evidence="2">Belongs to the membrane fusion protein (MFP) (TC 8.A.1) family.</text>
</comment>
<dbReference type="InterPro" id="IPR058627">
    <property type="entry name" value="MdtA-like_C"/>
</dbReference>
<dbReference type="Pfam" id="PF25967">
    <property type="entry name" value="RND-MFP_C"/>
    <property type="match status" value="1"/>
</dbReference>
<evidence type="ECO:0000259" key="7">
    <source>
        <dbReference type="Pfam" id="PF25967"/>
    </source>
</evidence>
<dbReference type="Pfam" id="PF25876">
    <property type="entry name" value="HH_MFP_RND"/>
    <property type="match status" value="1"/>
</dbReference>
<proteinExistence type="inferred from homology"/>